<evidence type="ECO:0000259" key="2">
    <source>
        <dbReference type="Pfam" id="PF13439"/>
    </source>
</evidence>
<proteinExistence type="predicted"/>
<gene>
    <name evidence="3" type="ORF">GA560_01315</name>
</gene>
<dbReference type="GO" id="GO:0016757">
    <property type="term" value="F:glycosyltransferase activity"/>
    <property type="evidence" value="ECO:0007669"/>
    <property type="project" value="InterPro"/>
</dbReference>
<evidence type="ECO:0000313" key="3">
    <source>
        <dbReference type="EMBL" id="KAB6086852.1"/>
    </source>
</evidence>
<dbReference type="PANTHER" id="PTHR12526">
    <property type="entry name" value="GLYCOSYLTRANSFERASE"/>
    <property type="match status" value="1"/>
</dbReference>
<dbReference type="InterPro" id="IPR001296">
    <property type="entry name" value="Glyco_trans_1"/>
</dbReference>
<dbReference type="InterPro" id="IPR028098">
    <property type="entry name" value="Glyco_trans_4-like_N"/>
</dbReference>
<dbReference type="SUPFAM" id="SSF53756">
    <property type="entry name" value="UDP-Glycosyltransferase/glycogen phosphorylase"/>
    <property type="match status" value="1"/>
</dbReference>
<dbReference type="RefSeq" id="WP_083444200.1">
    <property type="nucleotide sequence ID" value="NZ_JAOPEM010000028.1"/>
</dbReference>
<keyword evidence="3" id="KW-0808">Transferase</keyword>
<accession>A0A4Q5DQN1</accession>
<dbReference type="AlphaFoldDB" id="A0A4Q5DQN1"/>
<sequence length="393" mass="45989">MNILFISPIPIIPYFGGIERVTDILSRELQRRGHCVVFLCYMDKNVLSHNKFSAPQYYISENIDSDELERCRYIKIIERHKITHVVCQACNEHTANFVKYLPKPLQHKTVFTCHIVPFYSDMITRTRIWQTPTHNARQLVFKIVSFVFPCIYKLWFSNDHKKNFEAVFSIAKRICFISDKFYHNVITHIPNAPLEKFTYIYNPNTFDKQENVPTYCEREDAVLWAARVENTPKNIIGFLDTWKIFFQNHKDWKAYVVGDGNDLEYSKRYASKNHIKGIYFEGAQSCMELYYKKCKFFCMTSYWESWGMVVTEAMTFGCVPIAMNNYATLTDIIDDGVNGLICKPTAVEMAKKLNSIATDEEIWLELSNNAKQKAMNFDVSTIAQKWEQLLNGL</sequence>
<protein>
    <submittedName>
        <fullName evidence="3">Glycosyltransferase family 4 protein</fullName>
    </submittedName>
</protein>
<dbReference type="EMBL" id="WDER01000002">
    <property type="protein sequence ID" value="KAB6086852.1"/>
    <property type="molecule type" value="Genomic_DNA"/>
</dbReference>
<dbReference type="Gene3D" id="3.40.50.2000">
    <property type="entry name" value="Glycogen Phosphorylase B"/>
    <property type="match status" value="2"/>
</dbReference>
<evidence type="ECO:0000259" key="1">
    <source>
        <dbReference type="Pfam" id="PF00534"/>
    </source>
</evidence>
<organism evidence="3 4">
    <name type="scientific">Bacteroides xylanisolvens</name>
    <dbReference type="NCBI Taxonomy" id="371601"/>
    <lineage>
        <taxon>Bacteria</taxon>
        <taxon>Pseudomonadati</taxon>
        <taxon>Bacteroidota</taxon>
        <taxon>Bacteroidia</taxon>
        <taxon>Bacteroidales</taxon>
        <taxon>Bacteroidaceae</taxon>
        <taxon>Bacteroides</taxon>
    </lineage>
</organism>
<reference evidence="3 4" key="1">
    <citation type="journal article" date="2019" name="Nat. Med.">
        <title>A library of human gut bacterial isolates paired with longitudinal multiomics data enables mechanistic microbiome research.</title>
        <authorList>
            <person name="Poyet M."/>
            <person name="Groussin M."/>
            <person name="Gibbons S.M."/>
            <person name="Avila-Pacheco J."/>
            <person name="Jiang X."/>
            <person name="Kearney S.M."/>
            <person name="Perrotta A.R."/>
            <person name="Berdy B."/>
            <person name="Zhao S."/>
            <person name="Lieberman T.D."/>
            <person name="Swanson P.K."/>
            <person name="Smith M."/>
            <person name="Roesemann S."/>
            <person name="Alexander J.E."/>
            <person name="Rich S.A."/>
            <person name="Livny J."/>
            <person name="Vlamakis H."/>
            <person name="Clish C."/>
            <person name="Bullock K."/>
            <person name="Deik A."/>
            <person name="Scott J."/>
            <person name="Pierce K.A."/>
            <person name="Xavier R.J."/>
            <person name="Alm E.J."/>
        </authorList>
    </citation>
    <scope>NUCLEOTIDE SEQUENCE [LARGE SCALE GENOMIC DNA]</scope>
    <source>
        <strain evidence="3 4">BIOML-A73</strain>
    </source>
</reference>
<name>A0A4Q5DQN1_9BACE</name>
<feature type="domain" description="Glycosyltransferase subfamily 4-like N-terminal" evidence="2">
    <location>
        <begin position="15"/>
        <end position="190"/>
    </location>
</feature>
<dbReference type="Pfam" id="PF00534">
    <property type="entry name" value="Glycos_transf_1"/>
    <property type="match status" value="1"/>
</dbReference>
<dbReference type="Proteomes" id="UP000474077">
    <property type="component" value="Unassembled WGS sequence"/>
</dbReference>
<feature type="domain" description="Glycosyl transferase family 1" evidence="1">
    <location>
        <begin position="218"/>
        <end position="372"/>
    </location>
</feature>
<dbReference type="Pfam" id="PF13439">
    <property type="entry name" value="Glyco_transf_4"/>
    <property type="match status" value="1"/>
</dbReference>
<comment type="caution">
    <text evidence="3">The sequence shown here is derived from an EMBL/GenBank/DDBJ whole genome shotgun (WGS) entry which is preliminary data.</text>
</comment>
<evidence type="ECO:0000313" key="4">
    <source>
        <dbReference type="Proteomes" id="UP000474077"/>
    </source>
</evidence>